<proteinExistence type="predicted"/>
<accession>A0A6B0UV10</accession>
<name>A0A6B0UV10_IXORI</name>
<sequence length="148" mass="16471">MRSRSSIGTLDIFAFGLSAAAQPLDSGSRPSTSLFPLHRERPAEFFSAGITTKATVTSDPQMNGSGATHKQRKAGKRLQVSLCSPFPQAVPAKNRQNYSFCWQHCTYFFFVCRVRSQVKSVQVARSARPAGLYVLPWFCSNILTPEHW</sequence>
<keyword evidence="1" id="KW-0732">Signal</keyword>
<reference evidence="2" key="1">
    <citation type="submission" date="2019-12" db="EMBL/GenBank/DDBJ databases">
        <title>An insight into the sialome of adult female Ixodes ricinus ticks feeding for 6 days.</title>
        <authorList>
            <person name="Perner J."/>
            <person name="Ribeiro J.M.C."/>
        </authorList>
    </citation>
    <scope>NUCLEOTIDE SEQUENCE</scope>
    <source>
        <strain evidence="2">Semi-engorged</strain>
        <tissue evidence="2">Salivary glands</tissue>
    </source>
</reference>
<evidence type="ECO:0000313" key="2">
    <source>
        <dbReference type="EMBL" id="MXU93599.1"/>
    </source>
</evidence>
<feature type="chain" id="PRO_5025576007" evidence="1">
    <location>
        <begin position="22"/>
        <end position="148"/>
    </location>
</feature>
<dbReference type="EMBL" id="GIFC01011516">
    <property type="protein sequence ID" value="MXU93599.1"/>
    <property type="molecule type" value="Transcribed_RNA"/>
</dbReference>
<dbReference type="AlphaFoldDB" id="A0A6B0UV10"/>
<protein>
    <submittedName>
        <fullName evidence="2">Putative secreted protein</fullName>
    </submittedName>
</protein>
<evidence type="ECO:0000256" key="1">
    <source>
        <dbReference type="SAM" id="SignalP"/>
    </source>
</evidence>
<organism evidence="2">
    <name type="scientific">Ixodes ricinus</name>
    <name type="common">Common tick</name>
    <name type="synonym">Acarus ricinus</name>
    <dbReference type="NCBI Taxonomy" id="34613"/>
    <lineage>
        <taxon>Eukaryota</taxon>
        <taxon>Metazoa</taxon>
        <taxon>Ecdysozoa</taxon>
        <taxon>Arthropoda</taxon>
        <taxon>Chelicerata</taxon>
        <taxon>Arachnida</taxon>
        <taxon>Acari</taxon>
        <taxon>Parasitiformes</taxon>
        <taxon>Ixodida</taxon>
        <taxon>Ixodoidea</taxon>
        <taxon>Ixodidae</taxon>
        <taxon>Ixodinae</taxon>
        <taxon>Ixodes</taxon>
    </lineage>
</organism>
<feature type="signal peptide" evidence="1">
    <location>
        <begin position="1"/>
        <end position="21"/>
    </location>
</feature>